<feature type="domain" description="Neurotransmitter-gated ion-channel ligand-binding" evidence="19">
    <location>
        <begin position="41"/>
        <end position="254"/>
    </location>
</feature>
<evidence type="ECO:0000256" key="8">
    <source>
        <dbReference type="ARBA" id="ARBA00023136"/>
    </source>
</evidence>
<sequence length="454" mass="51926">MFNYLNLVNMSDPLTTIFSIVLIVASYSTLVNGSASFREAEKKILDRIIGKGVYDPRIRPSGANATVDGDEPCIVKVNIYIRSISRIDDVTMEYATQITFREEWRDSRLVFDDMGGRIKFLVLTDPEKLWKPDLFFSNEKNGHFHDIIMPNVLLRIFPNGDILYSIRISLNLFCPMDLKYFPLDIQNCSISMASYGYTTEDLVFLWKAGDPVQITKSLHLPRFTLMKYLTSYCTSKTNTGEYSCLKVELVFKREFSYYLFLIYVPCCMLVIVSWVSFWIDPNSAAARVLLGVTSLLTMSRQISGINASLPPVSYTKAVDIWTGCCLIFVFGALIEFAIVNYVSRTDTIKADKHRRRRPQGIVGARRKFDTAKDSGIESSDVEDGPIGYAKALGSTKLPRKKPPNRGIFSNWLSRFHTRSKKIDVTSRIVFPFLFAIFNAFYWTKYLPRDELMEL</sequence>
<dbReference type="InterPro" id="IPR018000">
    <property type="entry name" value="Neurotransmitter_ion_chnl_CS"/>
</dbReference>
<keyword evidence="3 18" id="KW-0812">Transmembrane</keyword>
<feature type="transmembrane region" description="Helical" evidence="18">
    <location>
        <begin position="320"/>
        <end position="342"/>
    </location>
</feature>
<keyword evidence="15 18" id="KW-0407">Ion channel</keyword>
<dbReference type="GO" id="GO:0045211">
    <property type="term" value="C:postsynaptic membrane"/>
    <property type="evidence" value="ECO:0007669"/>
    <property type="project" value="UniProtKB-SubCell"/>
</dbReference>
<keyword evidence="7 18" id="KW-0406">Ion transport</keyword>
<evidence type="ECO:0000256" key="6">
    <source>
        <dbReference type="ARBA" id="ARBA00023018"/>
    </source>
</evidence>
<keyword evidence="8 18" id="KW-0472">Membrane</keyword>
<keyword evidence="10" id="KW-0675">Receptor</keyword>
<evidence type="ECO:0000256" key="1">
    <source>
        <dbReference type="ARBA" id="ARBA00022448"/>
    </source>
</evidence>
<protein>
    <submittedName>
        <fullName evidence="21">Glutamate-gated chloride channel 1</fullName>
    </submittedName>
</protein>
<evidence type="ECO:0000256" key="3">
    <source>
        <dbReference type="ARBA" id="ARBA00022692"/>
    </source>
</evidence>
<evidence type="ECO:0000256" key="12">
    <source>
        <dbReference type="ARBA" id="ARBA00023214"/>
    </source>
</evidence>
<name>M9TD45_TETCI</name>
<evidence type="ECO:0000256" key="17">
    <source>
        <dbReference type="ARBA" id="ARBA00061654"/>
    </source>
</evidence>
<dbReference type="InterPro" id="IPR006201">
    <property type="entry name" value="Neur_channel"/>
</dbReference>
<dbReference type="Gene3D" id="2.70.170.10">
    <property type="entry name" value="Neurotransmitter-gated ion-channel ligand-binding domain"/>
    <property type="match status" value="1"/>
</dbReference>
<dbReference type="FunFam" id="2.70.170.10:FF:000022">
    <property type="entry name" value="glutamate-gated chloride channel isoform X1"/>
    <property type="match status" value="1"/>
</dbReference>
<keyword evidence="6" id="KW-0770">Synapse</keyword>
<evidence type="ECO:0000256" key="11">
    <source>
        <dbReference type="ARBA" id="ARBA00023173"/>
    </source>
</evidence>
<dbReference type="SUPFAM" id="SSF90112">
    <property type="entry name" value="Neurotransmitter-gated ion-channel transmembrane pore"/>
    <property type="match status" value="1"/>
</dbReference>
<evidence type="ECO:0000259" key="19">
    <source>
        <dbReference type="Pfam" id="PF02931"/>
    </source>
</evidence>
<feature type="domain" description="Neurotransmitter-gated ion-channel transmembrane" evidence="20">
    <location>
        <begin position="262"/>
        <end position="355"/>
    </location>
</feature>
<evidence type="ECO:0000259" key="20">
    <source>
        <dbReference type="Pfam" id="PF02932"/>
    </source>
</evidence>
<keyword evidence="1 18" id="KW-0813">Transport</keyword>
<keyword evidence="12" id="KW-0868">Chloride</keyword>
<dbReference type="Pfam" id="PF02931">
    <property type="entry name" value="Neur_chan_LBD"/>
    <property type="match status" value="1"/>
</dbReference>
<keyword evidence="4" id="KW-0732">Signal</keyword>
<dbReference type="AlphaFoldDB" id="M9TD45"/>
<comment type="similarity">
    <text evidence="17">Belongs to the ligand-gated ion channel (TC 1.A.9) family. Glutamate-gated chloride channel (TC 1.A.9.4) subfamily.</text>
</comment>
<dbReference type="CDD" id="cd18993">
    <property type="entry name" value="LGIC_ECD_GluCl"/>
    <property type="match status" value="1"/>
</dbReference>
<keyword evidence="11" id="KW-0869">Chloride channel</keyword>
<evidence type="ECO:0000256" key="14">
    <source>
        <dbReference type="ARBA" id="ARBA00023286"/>
    </source>
</evidence>
<comment type="subcellular location">
    <subcellularLocation>
        <location evidence="16">Postsynaptic cell membrane</location>
        <topology evidence="16">Multi-pass membrane protein</topology>
    </subcellularLocation>
</comment>
<feature type="transmembrane region" description="Helical" evidence="18">
    <location>
        <begin position="424"/>
        <end position="442"/>
    </location>
</feature>
<proteinExistence type="evidence at transcript level"/>
<evidence type="ECO:0000256" key="15">
    <source>
        <dbReference type="ARBA" id="ARBA00023303"/>
    </source>
</evidence>
<evidence type="ECO:0000256" key="13">
    <source>
        <dbReference type="ARBA" id="ARBA00023257"/>
    </source>
</evidence>
<feature type="transmembrane region" description="Helical" evidence="18">
    <location>
        <begin position="16"/>
        <end position="37"/>
    </location>
</feature>
<evidence type="ECO:0000256" key="5">
    <source>
        <dbReference type="ARBA" id="ARBA00022989"/>
    </source>
</evidence>
<feature type="transmembrane region" description="Helical" evidence="18">
    <location>
        <begin position="255"/>
        <end position="279"/>
    </location>
</feature>
<dbReference type="NCBIfam" id="TIGR00860">
    <property type="entry name" value="LIC"/>
    <property type="match status" value="1"/>
</dbReference>
<dbReference type="EMBL" id="JX501237">
    <property type="protein sequence ID" value="AGJ03543.1"/>
    <property type="molecule type" value="mRNA"/>
</dbReference>
<organism evidence="21">
    <name type="scientific">Tetranychus cinnabarinus</name>
    <name type="common">Carmine spider mite</name>
    <name type="synonym">Acarus cinnabarinus</name>
    <dbReference type="NCBI Taxonomy" id="93129"/>
    <lineage>
        <taxon>Eukaryota</taxon>
        <taxon>Metazoa</taxon>
        <taxon>Ecdysozoa</taxon>
        <taxon>Arthropoda</taxon>
        <taxon>Chelicerata</taxon>
        <taxon>Arachnida</taxon>
        <taxon>Acari</taxon>
        <taxon>Acariformes</taxon>
        <taxon>Trombidiformes</taxon>
        <taxon>Prostigmata</taxon>
        <taxon>Eleutherengona</taxon>
        <taxon>Raphignathae</taxon>
        <taxon>Tetranychoidea</taxon>
        <taxon>Tetranychidae</taxon>
        <taxon>Tetranychus</taxon>
    </lineage>
</organism>
<dbReference type="InterPro" id="IPR038050">
    <property type="entry name" value="Neuro_actylchol_rec"/>
</dbReference>
<evidence type="ECO:0000256" key="4">
    <source>
        <dbReference type="ARBA" id="ARBA00022729"/>
    </source>
</evidence>
<evidence type="ECO:0000256" key="9">
    <source>
        <dbReference type="ARBA" id="ARBA00023157"/>
    </source>
</evidence>
<evidence type="ECO:0000256" key="18">
    <source>
        <dbReference type="RuleBase" id="RU000687"/>
    </source>
</evidence>
<evidence type="ECO:0000313" key="21">
    <source>
        <dbReference type="EMBL" id="AGJ03543.1"/>
    </source>
</evidence>
<dbReference type="GO" id="GO:0034707">
    <property type="term" value="C:chloride channel complex"/>
    <property type="evidence" value="ECO:0007669"/>
    <property type="project" value="UniProtKB-KW"/>
</dbReference>
<dbReference type="GO" id="GO:0004888">
    <property type="term" value="F:transmembrane signaling receptor activity"/>
    <property type="evidence" value="ECO:0007669"/>
    <property type="project" value="InterPro"/>
</dbReference>
<keyword evidence="5 18" id="KW-1133">Transmembrane helix</keyword>
<accession>M9TD45</accession>
<dbReference type="InterPro" id="IPR036719">
    <property type="entry name" value="Neuro-gated_channel_TM_sf"/>
</dbReference>
<dbReference type="PROSITE" id="PS00236">
    <property type="entry name" value="NEUROTR_ION_CHANNEL"/>
    <property type="match status" value="1"/>
</dbReference>
<dbReference type="PRINTS" id="PR00253">
    <property type="entry name" value="GABAARECEPTR"/>
</dbReference>
<reference evidence="21" key="1">
    <citation type="submission" date="2016-12" db="EMBL/GenBank/DDBJ databases">
        <title>The cloning of glutamate-gated chloride channel alpha subunit in Tetranychus cinnabarinus.</title>
        <authorList>
            <person name="Chen Q."/>
        </authorList>
    </citation>
    <scope>NUCLEOTIDE SEQUENCE</scope>
</reference>
<dbReference type="Gene3D" id="1.20.58.390">
    <property type="entry name" value="Neurotransmitter-gated ion-channel transmembrane domain"/>
    <property type="match status" value="1"/>
</dbReference>
<dbReference type="CDD" id="cd19062">
    <property type="entry name" value="LGIC_TM_GluCl"/>
    <property type="match status" value="1"/>
</dbReference>
<keyword evidence="14" id="KW-1071">Ligand-gated ion channel</keyword>
<dbReference type="SUPFAM" id="SSF63712">
    <property type="entry name" value="Nicotinic receptor ligand binding domain-like"/>
    <property type="match status" value="1"/>
</dbReference>
<keyword evidence="9" id="KW-1015">Disulfide bond</keyword>
<keyword evidence="2" id="KW-1003">Cell membrane</keyword>
<evidence type="ECO:0000256" key="10">
    <source>
        <dbReference type="ARBA" id="ARBA00023170"/>
    </source>
</evidence>
<dbReference type="InterPro" id="IPR006029">
    <property type="entry name" value="Neurotrans-gated_channel_TM"/>
</dbReference>
<dbReference type="PANTHER" id="PTHR18945">
    <property type="entry name" value="NEUROTRANSMITTER GATED ION CHANNEL"/>
    <property type="match status" value="1"/>
</dbReference>
<dbReference type="InterPro" id="IPR006028">
    <property type="entry name" value="GABAA/Glycine_rcpt"/>
</dbReference>
<evidence type="ECO:0000256" key="16">
    <source>
        <dbReference type="ARBA" id="ARBA00034104"/>
    </source>
</evidence>
<evidence type="ECO:0000256" key="7">
    <source>
        <dbReference type="ARBA" id="ARBA00023065"/>
    </source>
</evidence>
<dbReference type="PRINTS" id="PR00252">
    <property type="entry name" value="NRIONCHANNEL"/>
</dbReference>
<dbReference type="InterPro" id="IPR006202">
    <property type="entry name" value="Neur_chan_lig-bd"/>
</dbReference>
<keyword evidence="13" id="KW-0628">Postsynaptic cell membrane</keyword>
<evidence type="ECO:0000256" key="2">
    <source>
        <dbReference type="ARBA" id="ARBA00022475"/>
    </source>
</evidence>
<dbReference type="Pfam" id="PF02932">
    <property type="entry name" value="Neur_chan_memb"/>
    <property type="match status" value="1"/>
</dbReference>
<dbReference type="InterPro" id="IPR036734">
    <property type="entry name" value="Neur_chan_lig-bd_sf"/>
</dbReference>
<dbReference type="GO" id="GO:0008068">
    <property type="term" value="F:extracellularly glutamate-gated chloride channel activity"/>
    <property type="evidence" value="ECO:0007669"/>
    <property type="project" value="UniProtKB-ARBA"/>
</dbReference>
<dbReference type="InterPro" id="IPR044721">
    <property type="entry name" value="GluCl_TM"/>
</dbReference>